<sequence>MALTPGRVDASWGDTGTVTGEATAMSLAAPDLQCSTSGVSVIGLGVITSATVSWTPSSRPTSLSYTAKVVEKPEIPVVVSANSSATLSPSLLSALVGTDVTLRVTGALPETEWTVVSDQRLRVGALGLSVTCR</sequence>
<evidence type="ECO:0008006" key="3">
    <source>
        <dbReference type="Google" id="ProtNLM"/>
    </source>
</evidence>
<dbReference type="Proteomes" id="UP001168363">
    <property type="component" value="Unassembled WGS sequence"/>
</dbReference>
<keyword evidence="2" id="KW-1185">Reference proteome</keyword>
<accession>A0ABT8TJU6</accession>
<comment type="caution">
    <text evidence="1">The sequence shown here is derived from an EMBL/GenBank/DDBJ whole genome shotgun (WGS) entry which is preliminary data.</text>
</comment>
<reference evidence="1" key="1">
    <citation type="submission" date="2023-06" db="EMBL/GenBank/DDBJ databases">
        <title>Genome sequence of Nocardioides sp. SOB44.</title>
        <authorList>
            <person name="Zhang G."/>
        </authorList>
    </citation>
    <scope>NUCLEOTIDE SEQUENCE</scope>
    <source>
        <strain evidence="1">SOB44</strain>
    </source>
</reference>
<dbReference type="RefSeq" id="WP_302705207.1">
    <property type="nucleotide sequence ID" value="NZ_JAULSC010000001.1"/>
</dbReference>
<evidence type="ECO:0000313" key="1">
    <source>
        <dbReference type="EMBL" id="MDO3394240.1"/>
    </source>
</evidence>
<organism evidence="1 2">
    <name type="scientific">Nocardioides cremeus</name>
    <dbReference type="NCBI Taxonomy" id="3058044"/>
    <lineage>
        <taxon>Bacteria</taxon>
        <taxon>Bacillati</taxon>
        <taxon>Actinomycetota</taxon>
        <taxon>Actinomycetes</taxon>
        <taxon>Propionibacteriales</taxon>
        <taxon>Nocardioidaceae</taxon>
        <taxon>Nocardioides</taxon>
    </lineage>
</organism>
<evidence type="ECO:0000313" key="2">
    <source>
        <dbReference type="Proteomes" id="UP001168363"/>
    </source>
</evidence>
<proteinExistence type="predicted"/>
<dbReference type="EMBL" id="JAULSC010000001">
    <property type="protein sequence ID" value="MDO3394240.1"/>
    <property type="molecule type" value="Genomic_DNA"/>
</dbReference>
<protein>
    <recommendedName>
        <fullName evidence="3">Ig-like domain-containing protein</fullName>
    </recommendedName>
</protein>
<name>A0ABT8TJU6_9ACTN</name>
<gene>
    <name evidence="1" type="ORF">QWJ41_00750</name>
</gene>